<dbReference type="OrthoDB" id="3001418at2759"/>
<evidence type="ECO:0000313" key="2">
    <source>
        <dbReference type="Proteomes" id="UP000799118"/>
    </source>
</evidence>
<accession>A0A6A4HBX8</accession>
<dbReference type="EMBL" id="ML769543">
    <property type="protein sequence ID" value="KAE9394794.1"/>
    <property type="molecule type" value="Genomic_DNA"/>
</dbReference>
<sequence length="170" mass="18707">MAVMFSSPFWSSSPLRTSLVWLEFDRRRISSFDRALLQDCLAECCALFIIQAFNNLDLICTSRSINASKFPPFLSTMKRSSLGSATLLGGTQSSDSLYSFSTVTSTSTFAGPGSLAGKAIHNFGKLTLKGIEQIIISRRLSSIATHFPHRNSNSFAGFPEMYSDLLELSR</sequence>
<name>A0A6A4HBX8_9AGAR</name>
<dbReference type="Proteomes" id="UP000799118">
    <property type="component" value="Unassembled WGS sequence"/>
</dbReference>
<gene>
    <name evidence="1" type="ORF">BT96DRAFT_1022346</name>
</gene>
<proteinExistence type="predicted"/>
<protein>
    <submittedName>
        <fullName evidence="1">Uncharacterized protein</fullName>
    </submittedName>
</protein>
<organism evidence="1 2">
    <name type="scientific">Gymnopus androsaceus JB14</name>
    <dbReference type="NCBI Taxonomy" id="1447944"/>
    <lineage>
        <taxon>Eukaryota</taxon>
        <taxon>Fungi</taxon>
        <taxon>Dikarya</taxon>
        <taxon>Basidiomycota</taxon>
        <taxon>Agaricomycotina</taxon>
        <taxon>Agaricomycetes</taxon>
        <taxon>Agaricomycetidae</taxon>
        <taxon>Agaricales</taxon>
        <taxon>Marasmiineae</taxon>
        <taxon>Omphalotaceae</taxon>
        <taxon>Gymnopus</taxon>
    </lineage>
</organism>
<evidence type="ECO:0000313" key="1">
    <source>
        <dbReference type="EMBL" id="KAE9394794.1"/>
    </source>
</evidence>
<reference evidence="1" key="1">
    <citation type="journal article" date="2019" name="Environ. Microbiol.">
        <title>Fungal ecological strategies reflected in gene transcription - a case study of two litter decomposers.</title>
        <authorList>
            <person name="Barbi F."/>
            <person name="Kohler A."/>
            <person name="Barry K."/>
            <person name="Baskaran P."/>
            <person name="Daum C."/>
            <person name="Fauchery L."/>
            <person name="Ihrmark K."/>
            <person name="Kuo A."/>
            <person name="LaButti K."/>
            <person name="Lipzen A."/>
            <person name="Morin E."/>
            <person name="Grigoriev I.V."/>
            <person name="Henrissat B."/>
            <person name="Lindahl B."/>
            <person name="Martin F."/>
        </authorList>
    </citation>
    <scope>NUCLEOTIDE SEQUENCE</scope>
    <source>
        <strain evidence="1">JB14</strain>
    </source>
</reference>
<dbReference type="AlphaFoldDB" id="A0A6A4HBX8"/>
<keyword evidence="2" id="KW-1185">Reference proteome</keyword>